<dbReference type="AlphaFoldDB" id="A0AAP9KBA9"/>
<name>A0AAP9KBA9_9VIBR</name>
<keyword evidence="1" id="KW-1133">Transmembrane helix</keyword>
<gene>
    <name evidence="2" type="ORF">APZ19_15415</name>
</gene>
<dbReference type="EMBL" id="CP045859">
    <property type="protein sequence ID" value="QGH48401.1"/>
    <property type="molecule type" value="Genomic_DNA"/>
</dbReference>
<evidence type="ECO:0000256" key="1">
    <source>
        <dbReference type="SAM" id="Phobius"/>
    </source>
</evidence>
<dbReference type="Proteomes" id="UP000390336">
    <property type="component" value="Chromosome 1"/>
</dbReference>
<keyword evidence="1" id="KW-0472">Membrane</keyword>
<evidence type="ECO:0000313" key="2">
    <source>
        <dbReference type="EMBL" id="QGH48401.1"/>
    </source>
</evidence>
<accession>A0AAP9KBA9</accession>
<keyword evidence="1" id="KW-0812">Transmembrane</keyword>
<evidence type="ECO:0000313" key="3">
    <source>
        <dbReference type="Proteomes" id="UP000390336"/>
    </source>
</evidence>
<protein>
    <submittedName>
        <fullName evidence="2">Uncharacterized protein</fullName>
    </submittedName>
</protein>
<proteinExistence type="predicted"/>
<reference evidence="2 3" key="1">
    <citation type="journal article" date="2015" name="Genome Announc.">
        <title>Draft Genome Sequence of Vibrio owensii Strain SH-14, Which Causes Shrimp Acute Hepatopancreatic Necrosis Disease.</title>
        <authorList>
            <person name="Liu L."/>
            <person name="Xiao J."/>
            <person name="Xia X."/>
            <person name="Pan Y."/>
            <person name="Yan S."/>
            <person name="Wang Y."/>
        </authorList>
    </citation>
    <scope>NUCLEOTIDE SEQUENCE [LARGE SCALE GENOMIC DNA]</scope>
    <source>
        <strain evidence="2 3">SH14</strain>
    </source>
</reference>
<organism evidence="2 3">
    <name type="scientific">Vibrio owensii</name>
    <dbReference type="NCBI Taxonomy" id="696485"/>
    <lineage>
        <taxon>Bacteria</taxon>
        <taxon>Pseudomonadati</taxon>
        <taxon>Pseudomonadota</taxon>
        <taxon>Gammaproteobacteria</taxon>
        <taxon>Vibrionales</taxon>
        <taxon>Vibrionaceae</taxon>
        <taxon>Vibrio</taxon>
    </lineage>
</organism>
<sequence length="504" mass="58199">MWYADASALRASHANKAFCISGLQYLVGNMREKISKLILDKIERYPSVGPETFSDLRHLRSLQRKTADEDYERRKAPVDGQVSLSRITMLVPFVHSEYSVMHKGLRAYYGRDERVNKLVESLQATQNNLSSSRWSNLGFIRRINKGITINSVVDESLPIEIDYVSVALERVTSSISYLSFTFHLTSEINEKYASFQNRAYLDKVVFKRFFPISSLGRSYRYSLERGASRYIDAQKDSLRTKLCSWVAKRFQWNKKFVVRSSFIDTFTVSGHPIENEALQVWLKKNHYWLQDFGFTWDSDCYQGNGYMLRSHERYFKQISPLSHSVLLFENFDDSLFSFKLKAISIISTLLNITRKYKGDVEKFRANSFDLLYSQNERILKNPASIKSLKMHGILLKRTLREIDEAEGYLAVYLSELGRLEKISGSTVLDFKSISFEHIRSTLKTLSAEVEVVDRGVSEYMELENMHIMFKLQRRMFALSVIASVATLVGIVANWESIAKIIGIA</sequence>
<feature type="transmembrane region" description="Helical" evidence="1">
    <location>
        <begin position="475"/>
        <end position="494"/>
    </location>
</feature>
<dbReference type="RefSeq" id="WP_054823043.1">
    <property type="nucleotide sequence ID" value="NZ_CP045859.1"/>
</dbReference>